<evidence type="ECO:0000313" key="13">
    <source>
        <dbReference type="EMBL" id="JAI56955.1"/>
    </source>
</evidence>
<evidence type="ECO:0000256" key="2">
    <source>
        <dbReference type="ARBA" id="ARBA00006914"/>
    </source>
</evidence>
<dbReference type="InterPro" id="IPR003960">
    <property type="entry name" value="ATPase_AAA_CS"/>
</dbReference>
<evidence type="ECO:0000259" key="12">
    <source>
        <dbReference type="SMART" id="SM00382"/>
    </source>
</evidence>
<sequence>MPQPQEVLACFQVLLFTCVFLKAAKPHLVNPLRHAAYLRRQRLARCRLRVRRVSVKTLLGRAPKDLHCELDLNAIAVVGERAALDLELRNGQWQRVLFFQDSHSNTKHTCGFSLSNPGGRWIQVVVSSDVDDNLCLVSPVLHHNLLDAGSDADQGISVDFVDCYTGVSSDVVKKVLALWNEVQGVDMSRMGNVTPCLPNTASEVHVKVIESAQYKRSSELESLLIDYFRVRKIVSLGDTLVLPVPSHLAHELMQNNAIVPPKNIYIKVVRVIGKSGAETKHCVHVAVGSTNLYLAGTTLSAFPSYTENINSEGEIDVPPLLREMYFKLLKIMRMVLQDRKTFAIVSSDKGSTSASSITSKRPKIKANVKNSSELEHKAANHIKSVTVLILSLPGQGSEQVIKLAASAVGLDIVWVNCWQLLGDTSGSTEAKLREVIVRAASIGPCILVLQDVHCLAKDRDGEEDVRVVAALREEAAKLCSEEPSVVFVATAPSRDTLSDDLWSVWSYHESMGEAGLSQRSDMLKWLLPSWLSAHQSLTLAQRTAGFMLGDFIALVNAAKRRCLMRGAAMGDEQQPGSEGVGQQRSPPQLQYCDLLQALDELQASRSEALGAPHIPQVQWGEVGGLEGAKRQIINTIQLPLRYPSLVASKMRHSGVLLYGPPGTGKTLLAKAVATECGLNFLSVKGPELLNMYVGQSEENVRQVFKRAHAAAPCVVFFDELDSLAPNRGHSGDSGGVMDRIVSALLAELDGAADAADVFVLAATNRPDLLDPALLRPGRFEKLVFVGVCEDHEGQVKILKAVTSKIPVSPSTSLERVASLLPLSLTGADMYALVTDALYMALHRCISAVQAGHLQEEEAEVLVTEEDLQKAAKSLVPSVNTRELAHYHSLNTAHR</sequence>
<evidence type="ECO:0000256" key="1">
    <source>
        <dbReference type="ARBA" id="ARBA00004370"/>
    </source>
</evidence>
<evidence type="ECO:0000256" key="11">
    <source>
        <dbReference type="SAM" id="SignalP"/>
    </source>
</evidence>
<feature type="chain" id="PRO_5007421415" description="Peroxisomal ATPase PEX6" evidence="11">
    <location>
        <begin position="24"/>
        <end position="894"/>
    </location>
</feature>
<dbReference type="InterPro" id="IPR047533">
    <property type="entry name" value="RecA-like_PEX6_r2"/>
</dbReference>
<dbReference type="CDD" id="cd19527">
    <property type="entry name" value="RecA-like_PEX6_r2"/>
    <property type="match status" value="1"/>
</dbReference>
<dbReference type="GO" id="GO:0005829">
    <property type="term" value="C:cytosol"/>
    <property type="evidence" value="ECO:0007669"/>
    <property type="project" value="TreeGrafter"/>
</dbReference>
<dbReference type="SUPFAM" id="SSF52540">
    <property type="entry name" value="P-loop containing nucleoside triphosphate hydrolases"/>
    <property type="match status" value="2"/>
</dbReference>
<evidence type="ECO:0000256" key="6">
    <source>
        <dbReference type="ARBA" id="ARBA00022840"/>
    </source>
</evidence>
<dbReference type="PANTHER" id="PTHR23077">
    <property type="entry name" value="AAA-FAMILY ATPASE"/>
    <property type="match status" value="1"/>
</dbReference>
<dbReference type="PANTHER" id="PTHR23077:SF9">
    <property type="entry name" value="PEROXISOMAL ATPASE PEX6"/>
    <property type="match status" value="1"/>
</dbReference>
<dbReference type="EMBL" id="GDRN01110213">
    <property type="protein sequence ID" value="JAI56954.1"/>
    <property type="molecule type" value="Transcribed_RNA"/>
</dbReference>
<dbReference type="InterPro" id="IPR003959">
    <property type="entry name" value="ATPase_AAA_core"/>
</dbReference>
<dbReference type="InterPro" id="IPR027417">
    <property type="entry name" value="P-loop_NTPase"/>
</dbReference>
<evidence type="ECO:0000256" key="5">
    <source>
        <dbReference type="ARBA" id="ARBA00022801"/>
    </source>
</evidence>
<dbReference type="InterPro" id="IPR050168">
    <property type="entry name" value="AAA_ATPase_domain"/>
</dbReference>
<dbReference type="Gene3D" id="1.10.8.60">
    <property type="match status" value="1"/>
</dbReference>
<dbReference type="PROSITE" id="PS00674">
    <property type="entry name" value="AAA"/>
    <property type="match status" value="1"/>
</dbReference>
<keyword evidence="3" id="KW-0962">Peroxisome biogenesis</keyword>
<organism evidence="13">
    <name type="scientific">Scylla olivacea</name>
    <name type="common">Orange mud crab</name>
    <name type="synonym">Cancer olivacea</name>
    <dbReference type="NCBI Taxonomy" id="85551"/>
    <lineage>
        <taxon>Eukaryota</taxon>
        <taxon>Metazoa</taxon>
        <taxon>Ecdysozoa</taxon>
        <taxon>Arthropoda</taxon>
        <taxon>Crustacea</taxon>
        <taxon>Multicrustacea</taxon>
        <taxon>Malacostraca</taxon>
        <taxon>Eumalacostraca</taxon>
        <taxon>Eucarida</taxon>
        <taxon>Decapoda</taxon>
        <taxon>Pleocyemata</taxon>
        <taxon>Brachyura</taxon>
        <taxon>Eubrachyura</taxon>
        <taxon>Portunoidea</taxon>
        <taxon>Portunidae</taxon>
        <taxon>Portuninae</taxon>
        <taxon>Scylla</taxon>
    </lineage>
</organism>
<protein>
    <recommendedName>
        <fullName evidence="8">Peroxisomal ATPase PEX6</fullName>
    </recommendedName>
    <alternativeName>
        <fullName evidence="9">Peroxin-6</fullName>
    </alternativeName>
</protein>
<comment type="catalytic activity">
    <reaction evidence="10">
        <text>ATP + H2O = ADP + phosphate + H(+)</text>
        <dbReference type="Rhea" id="RHEA:13065"/>
        <dbReference type="ChEBI" id="CHEBI:15377"/>
        <dbReference type="ChEBI" id="CHEBI:15378"/>
        <dbReference type="ChEBI" id="CHEBI:30616"/>
        <dbReference type="ChEBI" id="CHEBI:43474"/>
        <dbReference type="ChEBI" id="CHEBI:456216"/>
    </reaction>
    <physiologicalReaction direction="left-to-right" evidence="10">
        <dbReference type="Rhea" id="RHEA:13066"/>
    </physiologicalReaction>
</comment>
<dbReference type="EMBL" id="GDRN01110211">
    <property type="protein sequence ID" value="JAI56955.1"/>
    <property type="molecule type" value="Transcribed_RNA"/>
</dbReference>
<dbReference type="GO" id="GO:0016887">
    <property type="term" value="F:ATP hydrolysis activity"/>
    <property type="evidence" value="ECO:0007669"/>
    <property type="project" value="InterPro"/>
</dbReference>
<feature type="domain" description="AAA+ ATPase" evidence="12">
    <location>
        <begin position="651"/>
        <end position="789"/>
    </location>
</feature>
<name>A0A0P4W6W5_SCYOL</name>
<keyword evidence="5" id="KW-0378">Hydrolase</keyword>
<comment type="similarity">
    <text evidence="2">Belongs to the AAA ATPase family.</text>
</comment>
<dbReference type="InterPro" id="IPR003593">
    <property type="entry name" value="AAA+_ATPase"/>
</dbReference>
<dbReference type="FunFam" id="3.40.50.300:FF:000109">
    <property type="entry name" value="Peroxisomal biogenesis factor 6"/>
    <property type="match status" value="1"/>
</dbReference>
<keyword evidence="4" id="KW-0547">Nucleotide-binding</keyword>
<keyword evidence="6" id="KW-0067">ATP-binding</keyword>
<dbReference type="GO" id="GO:0016558">
    <property type="term" value="P:protein import into peroxisome matrix"/>
    <property type="evidence" value="ECO:0007669"/>
    <property type="project" value="TreeGrafter"/>
</dbReference>
<evidence type="ECO:0000256" key="10">
    <source>
        <dbReference type="ARBA" id="ARBA00048778"/>
    </source>
</evidence>
<evidence type="ECO:0000256" key="9">
    <source>
        <dbReference type="ARBA" id="ARBA00034920"/>
    </source>
</evidence>
<evidence type="ECO:0000256" key="4">
    <source>
        <dbReference type="ARBA" id="ARBA00022741"/>
    </source>
</evidence>
<evidence type="ECO:0000256" key="3">
    <source>
        <dbReference type="ARBA" id="ARBA00022593"/>
    </source>
</evidence>
<proteinExistence type="inferred from homology"/>
<dbReference type="Pfam" id="PF00004">
    <property type="entry name" value="AAA"/>
    <property type="match status" value="2"/>
</dbReference>
<dbReference type="GO" id="GO:0005524">
    <property type="term" value="F:ATP binding"/>
    <property type="evidence" value="ECO:0007669"/>
    <property type="project" value="UniProtKB-KW"/>
</dbReference>
<accession>A0A0P4W6W5</accession>
<keyword evidence="11" id="KW-0732">Signal</keyword>
<reference evidence="13" key="1">
    <citation type="submission" date="2015-09" db="EMBL/GenBank/DDBJ databases">
        <title>Scylla olivacea transcriptome.</title>
        <authorList>
            <person name="Ikhwanuddin M."/>
        </authorList>
    </citation>
    <scope>NUCLEOTIDE SEQUENCE</scope>
</reference>
<evidence type="ECO:0000256" key="7">
    <source>
        <dbReference type="ARBA" id="ARBA00023136"/>
    </source>
</evidence>
<dbReference type="Gene3D" id="3.40.50.300">
    <property type="entry name" value="P-loop containing nucleotide triphosphate hydrolases"/>
    <property type="match status" value="2"/>
</dbReference>
<feature type="signal peptide" evidence="11">
    <location>
        <begin position="1"/>
        <end position="23"/>
    </location>
</feature>
<keyword evidence="7" id="KW-0472">Membrane</keyword>
<evidence type="ECO:0000256" key="8">
    <source>
        <dbReference type="ARBA" id="ARBA00034811"/>
    </source>
</evidence>
<dbReference type="SMART" id="SM00382">
    <property type="entry name" value="AAA"/>
    <property type="match status" value="1"/>
</dbReference>
<comment type="subcellular location">
    <subcellularLocation>
        <location evidence="1">Membrane</location>
    </subcellularLocation>
</comment>
<dbReference type="GO" id="GO:0005778">
    <property type="term" value="C:peroxisomal membrane"/>
    <property type="evidence" value="ECO:0007669"/>
    <property type="project" value="TreeGrafter"/>
</dbReference>
<dbReference type="AlphaFoldDB" id="A0A0P4W6W5"/>